<dbReference type="InterPro" id="IPR001509">
    <property type="entry name" value="Epimerase_deHydtase"/>
</dbReference>
<evidence type="ECO:0000313" key="8">
    <source>
        <dbReference type="Proteomes" id="UP000249746"/>
    </source>
</evidence>
<feature type="site" description="Important for catalytic activity" evidence="5">
    <location>
        <position position="110"/>
    </location>
</feature>
<dbReference type="Pfam" id="PF01370">
    <property type="entry name" value="Epimerase"/>
    <property type="match status" value="1"/>
</dbReference>
<dbReference type="Proteomes" id="UP000249746">
    <property type="component" value="Unassembled WGS sequence"/>
</dbReference>
<feature type="binding site" evidence="5">
    <location>
        <position position="188"/>
    </location>
    <ligand>
        <name>substrate</name>
    </ligand>
</feature>
<comment type="similarity">
    <text evidence="1 5">Belongs to the NAD(P)-dependent epimerase/dehydratase family. Fucose synthase subfamily.</text>
</comment>
<reference evidence="7 8" key="1">
    <citation type="submission" date="2017-03" db="EMBL/GenBank/DDBJ databases">
        <title>Genomic and clinical evidence uncovers the enterohepatic species Helicobacter valdiviensis as a potential human intestinal pathogen.</title>
        <authorList>
            <person name="Fresia P."/>
            <person name="Jara R."/>
            <person name="Sierra R."/>
            <person name="Ferres I."/>
            <person name="Greif G."/>
            <person name="Iraola G."/>
            <person name="Collado L."/>
        </authorList>
    </citation>
    <scope>NUCLEOTIDE SEQUENCE [LARGE SCALE GENOMIC DNA]</scope>
    <source>
        <strain evidence="7 8">WBE14</strain>
    </source>
</reference>
<dbReference type="OrthoDB" id="9811425at2"/>
<accession>A0A2W6NER5</accession>
<feature type="binding site" evidence="5">
    <location>
        <position position="314"/>
    </location>
    <ligand>
        <name>substrate</name>
    </ligand>
</feature>
<comment type="catalytic activity">
    <reaction evidence="5">
        <text>GDP-beta-L-fucose + NADP(+) = GDP-4-dehydro-alpha-D-rhamnose + NADPH + H(+)</text>
        <dbReference type="Rhea" id="RHEA:18885"/>
        <dbReference type="ChEBI" id="CHEBI:15378"/>
        <dbReference type="ChEBI" id="CHEBI:57273"/>
        <dbReference type="ChEBI" id="CHEBI:57783"/>
        <dbReference type="ChEBI" id="CHEBI:57964"/>
        <dbReference type="ChEBI" id="CHEBI:58349"/>
        <dbReference type="EC" id="1.1.1.271"/>
    </reaction>
</comment>
<comment type="caution">
    <text evidence="7">The sequence shown here is derived from an EMBL/GenBank/DDBJ whole genome shotgun (WGS) entry which is preliminary data.</text>
</comment>
<evidence type="ECO:0000259" key="6">
    <source>
        <dbReference type="Pfam" id="PF01370"/>
    </source>
</evidence>
<feature type="binding site" evidence="5">
    <location>
        <position position="141"/>
    </location>
    <ligand>
        <name>NADP(+)</name>
        <dbReference type="ChEBI" id="CHEBI:58349"/>
    </ligand>
</feature>
<dbReference type="EMBL" id="NBIU01000032">
    <property type="protein sequence ID" value="PZT47480.1"/>
    <property type="molecule type" value="Genomic_DNA"/>
</dbReference>
<feature type="site" description="Important for catalytic activity" evidence="5">
    <location>
        <position position="108"/>
    </location>
</feature>
<dbReference type="PANTHER" id="PTHR43238">
    <property type="entry name" value="GDP-L-FUCOSE SYNTHASE"/>
    <property type="match status" value="1"/>
</dbReference>
<evidence type="ECO:0000256" key="2">
    <source>
        <dbReference type="ARBA" id="ARBA00022857"/>
    </source>
</evidence>
<dbReference type="AlphaFoldDB" id="A0A2W6NER5"/>
<feature type="active site" description="Proton donor/acceptor" evidence="5">
    <location>
        <position position="137"/>
    </location>
</feature>
<dbReference type="InterPro" id="IPR036291">
    <property type="entry name" value="NAD(P)-bd_dom_sf"/>
</dbReference>
<dbReference type="SUPFAM" id="SSF51735">
    <property type="entry name" value="NAD(P)-binding Rossmann-fold domains"/>
    <property type="match status" value="1"/>
</dbReference>
<keyword evidence="2 5" id="KW-0521">NADP</keyword>
<proteinExistence type="inferred from homology"/>
<name>A0A2W6NER5_9HELI</name>
<feature type="domain" description="NAD-dependent epimerase/dehydratase" evidence="6">
    <location>
        <begin position="7"/>
        <end position="258"/>
    </location>
</feature>
<comment type="caution">
    <text evidence="5">Lacks conserved residue(s) required for the propagation of feature annotation.</text>
</comment>
<protein>
    <recommendedName>
        <fullName evidence="5">GDP-L-fucose synthase</fullName>
        <ecNumber evidence="5">1.1.1.271</ecNumber>
    </recommendedName>
    <alternativeName>
        <fullName evidence="5">GDP-4-keto-6-deoxy-D-mannose-3,5-epimerase-4-reductase</fullName>
    </alternativeName>
</protein>
<dbReference type="HAMAP" id="MF_00956">
    <property type="entry name" value="GDP_fucose_synth"/>
    <property type="match status" value="1"/>
</dbReference>
<sequence>MDKNSKIYIAGHKGLVGSAILEKLQEEGYKNIVYRTHSELDLINQSAVEEFFNQEKPEYVFFSAAFVGGFIKQKKYPAEFLYNNLMMQNNVIFASANHNVKKLVYLASACVYPKDTPLPIKESSMLTGVFQPNNEAYAIAKTAGIKLCEYFNLEKNKDFLCVAPTSIYGKNDNFDLEDSHVQAAIFRKIYLAKQLNEKNYSALCNDLQINDKDEAVKYCRKYGIFEDHIKMIGTGIASREFAFADDLAQFCIHLAKNINFKDLCEYSKDGELISSVVNFTSNSLISIKELSFLIGKLLHYKGEIIFENNVGKNDGTLKKVMSQEKFNKLGFKKQTTLEQGLSIMIEKYLKK</sequence>
<evidence type="ECO:0000256" key="3">
    <source>
        <dbReference type="ARBA" id="ARBA00023002"/>
    </source>
</evidence>
<evidence type="ECO:0000256" key="1">
    <source>
        <dbReference type="ARBA" id="ARBA00005959"/>
    </source>
</evidence>
<evidence type="ECO:0000256" key="5">
    <source>
        <dbReference type="HAMAP-Rule" id="MF_00956"/>
    </source>
</evidence>
<comment type="function">
    <text evidence="5">Catalyzes the two-step NADP-dependent conversion of GDP-4-dehydro-6-deoxy-D-mannose to GDP-fucose, involving an epimerase and a reductase reaction.</text>
</comment>
<dbReference type="RefSeq" id="WP_111230431.1">
    <property type="nucleotide sequence ID" value="NZ_NBIU01000032.1"/>
</dbReference>
<keyword evidence="3 5" id="KW-0560">Oxidoreductase</keyword>
<dbReference type="Gene3D" id="3.40.50.720">
    <property type="entry name" value="NAD(P)-binding Rossmann-like Domain"/>
    <property type="match status" value="1"/>
</dbReference>
<evidence type="ECO:0000256" key="4">
    <source>
        <dbReference type="ARBA" id="ARBA00023235"/>
    </source>
</evidence>
<dbReference type="Gene3D" id="3.90.25.10">
    <property type="entry name" value="UDP-galactose 4-epimerase, domain 1"/>
    <property type="match status" value="1"/>
</dbReference>
<gene>
    <name evidence="5" type="primary">fcl</name>
    <name evidence="7" type="ORF">B6S12_08790</name>
</gene>
<keyword evidence="4 5" id="KW-0413">Isomerase</keyword>
<feature type="binding site" evidence="5">
    <location>
        <begin position="11"/>
        <end position="17"/>
    </location>
    <ligand>
        <name>NADP(+)</name>
        <dbReference type="ChEBI" id="CHEBI:58349"/>
    </ligand>
</feature>
<dbReference type="GO" id="GO:0070401">
    <property type="term" value="F:NADP+ binding"/>
    <property type="evidence" value="ECO:0007669"/>
    <property type="project" value="UniProtKB-UniRule"/>
</dbReference>
<dbReference type="GO" id="GO:0050577">
    <property type="term" value="F:GDP-L-fucose synthase activity"/>
    <property type="evidence" value="ECO:0007669"/>
    <property type="project" value="UniProtKB-UniRule"/>
</dbReference>
<keyword evidence="5" id="KW-0511">Multifunctional enzyme</keyword>
<organism evidence="7 8">
    <name type="scientific">Helicobacter valdiviensis</name>
    <dbReference type="NCBI Taxonomy" id="1458358"/>
    <lineage>
        <taxon>Bacteria</taxon>
        <taxon>Pseudomonadati</taxon>
        <taxon>Campylobacterota</taxon>
        <taxon>Epsilonproteobacteria</taxon>
        <taxon>Campylobacterales</taxon>
        <taxon>Helicobacteraceae</taxon>
        <taxon>Helicobacter</taxon>
    </lineage>
</organism>
<dbReference type="InterPro" id="IPR028614">
    <property type="entry name" value="GDP_fucose/colitose_synth"/>
</dbReference>
<dbReference type="EC" id="1.1.1.271" evidence="5"/>
<dbReference type="PANTHER" id="PTHR43238:SF1">
    <property type="entry name" value="GDP-L-FUCOSE SYNTHASE"/>
    <property type="match status" value="1"/>
</dbReference>
<dbReference type="UniPathway" id="UPA00128">
    <property type="reaction ID" value="UER00191"/>
</dbReference>
<feature type="binding site" evidence="5">
    <location>
        <position position="180"/>
    </location>
    <ligand>
        <name>NADP(+)</name>
        <dbReference type="ChEBI" id="CHEBI:58349"/>
    </ligand>
</feature>
<comment type="pathway">
    <text evidence="5">Nucleotide-sugar biosynthesis; GDP-L-fucose biosynthesis via de novo pathway; GDP-L-fucose from GDP-alpha-D-mannose: step 2/2.</text>
</comment>
<evidence type="ECO:0000313" key="7">
    <source>
        <dbReference type="EMBL" id="PZT47480.1"/>
    </source>
</evidence>
<dbReference type="GO" id="GO:0016853">
    <property type="term" value="F:isomerase activity"/>
    <property type="evidence" value="ECO:0007669"/>
    <property type="project" value="UniProtKB-KW"/>
</dbReference>
<feature type="binding site" evidence="5">
    <location>
        <position position="239"/>
    </location>
    <ligand>
        <name>substrate</name>
    </ligand>
</feature>
<dbReference type="GO" id="GO:0042351">
    <property type="term" value="P:'de novo' GDP-L-fucose biosynthetic process"/>
    <property type="evidence" value="ECO:0007669"/>
    <property type="project" value="UniProtKB-UniRule"/>
</dbReference>
<keyword evidence="8" id="KW-1185">Reference proteome</keyword>